<dbReference type="GO" id="GO:0008270">
    <property type="term" value="F:zinc ion binding"/>
    <property type="evidence" value="ECO:0007669"/>
    <property type="project" value="UniProtKB-KW"/>
</dbReference>
<feature type="compositionally biased region" description="Low complexity" evidence="6">
    <location>
        <begin position="31"/>
        <end position="42"/>
    </location>
</feature>
<protein>
    <recommendedName>
        <fullName evidence="11">BTB domain-containing protein</fullName>
    </recommendedName>
</protein>
<evidence type="ECO:0000256" key="4">
    <source>
        <dbReference type="ARBA" id="ARBA00023242"/>
    </source>
</evidence>
<dbReference type="SUPFAM" id="SSF54695">
    <property type="entry name" value="POZ domain"/>
    <property type="match status" value="1"/>
</dbReference>
<dbReference type="SMART" id="SM00225">
    <property type="entry name" value="BTB"/>
    <property type="match status" value="1"/>
</dbReference>
<accession>A0AAW0XBY4</accession>
<proteinExistence type="predicted"/>
<evidence type="ECO:0000256" key="5">
    <source>
        <dbReference type="PROSITE-ProRule" id="PRU00027"/>
    </source>
</evidence>
<feature type="region of interest" description="Disordered" evidence="6">
    <location>
        <begin position="311"/>
        <end position="384"/>
    </location>
</feature>
<dbReference type="Proteomes" id="UP001445076">
    <property type="component" value="Unassembled WGS sequence"/>
</dbReference>
<dbReference type="GO" id="GO:0048666">
    <property type="term" value="P:neuron development"/>
    <property type="evidence" value="ECO:0007669"/>
    <property type="project" value="UniProtKB-ARBA"/>
</dbReference>
<dbReference type="InterPro" id="IPR036236">
    <property type="entry name" value="Znf_C2H2_sf"/>
</dbReference>
<dbReference type="GO" id="GO:0005634">
    <property type="term" value="C:nucleus"/>
    <property type="evidence" value="ECO:0007669"/>
    <property type="project" value="TreeGrafter"/>
</dbReference>
<dbReference type="InterPro" id="IPR051095">
    <property type="entry name" value="Dros_DevTransReg"/>
</dbReference>
<sequence length="510" mass="56182">MQLTRQGNTSVMLRHLRRKHPGLMPGDAYNESAAGSAAGSAAAGEEVWHSDVKVIQEDDAQPLYKQKKRKRSSVWAHFVEEGADKVSCQLCQEVVTNQKGSTSSMIRHLQYKHPNLHHDADRRVLTTDTDDSPKLNHLHLRSSNTERRFMSVCDRLLEENQLTDCTLMAEGQLVQAHRLVLATCSESFESLFKTVTHANPVIVLRDVTIKELRELINYIYKGKILVKSRDLPGLLKTAALLKIHGLSEVELDESWLDNLHADQEVTSEVEDDDDHDDDDDLDDYSDHTNTAPGSSADLETIDNITAYLAASAAPSTKPPHSPSTSAITHKSQQKSSTLFSKQPTSRVPSFTGQKKVCGGSEQVDPLSHLASGTADGTKDVTKTQNKVNIKKEHGVNDTQGESSFMTPAFTDAAFHQHDEHEAKCEILATKRKIFHKEPLVTHEISSTDGANKVTTSVTHEEDVTQVIVLTQRDAHNGTSTTSASNTLKASTPTLKLSRGSHSSTPTPRKI</sequence>
<feature type="non-terminal residue" evidence="9">
    <location>
        <position position="510"/>
    </location>
</feature>
<reference evidence="9 10" key="1">
    <citation type="journal article" date="2024" name="BMC Genomics">
        <title>Genome assembly of redclaw crayfish (Cherax quadricarinatus) provides insights into its immune adaptation and hypoxia tolerance.</title>
        <authorList>
            <person name="Liu Z."/>
            <person name="Zheng J."/>
            <person name="Li H."/>
            <person name="Fang K."/>
            <person name="Wang S."/>
            <person name="He J."/>
            <person name="Zhou D."/>
            <person name="Weng S."/>
            <person name="Chi M."/>
            <person name="Gu Z."/>
            <person name="He J."/>
            <person name="Li F."/>
            <person name="Wang M."/>
        </authorList>
    </citation>
    <scope>NUCLEOTIDE SEQUENCE [LARGE SCALE GENOMIC DNA]</scope>
    <source>
        <strain evidence="9">ZL_2023a</strain>
    </source>
</reference>
<dbReference type="AlphaFoldDB" id="A0AAW0XBY4"/>
<dbReference type="Pfam" id="PF02892">
    <property type="entry name" value="zf-BED"/>
    <property type="match status" value="1"/>
</dbReference>
<keyword evidence="4" id="KW-0539">Nucleus</keyword>
<evidence type="ECO:0000256" key="2">
    <source>
        <dbReference type="ARBA" id="ARBA00022771"/>
    </source>
</evidence>
<dbReference type="GO" id="GO:0003677">
    <property type="term" value="F:DNA binding"/>
    <property type="evidence" value="ECO:0007669"/>
    <property type="project" value="InterPro"/>
</dbReference>
<keyword evidence="1" id="KW-0479">Metal-binding</keyword>
<feature type="domain" description="BTB" evidence="7">
    <location>
        <begin position="163"/>
        <end position="228"/>
    </location>
</feature>
<dbReference type="Pfam" id="PF00651">
    <property type="entry name" value="BTB"/>
    <property type="match status" value="1"/>
</dbReference>
<dbReference type="PANTHER" id="PTHR23110:SF99">
    <property type="entry name" value="BROAD-COMPLEX CORE PROTEIN ISOFORM 6"/>
    <property type="match status" value="1"/>
</dbReference>
<gene>
    <name evidence="9" type="ORF">OTU49_002441</name>
</gene>
<evidence type="ECO:0000313" key="9">
    <source>
        <dbReference type="EMBL" id="KAK8741881.1"/>
    </source>
</evidence>
<dbReference type="PANTHER" id="PTHR23110">
    <property type="entry name" value="BTB DOMAIN TRANSCRIPTION FACTOR"/>
    <property type="match status" value="1"/>
</dbReference>
<dbReference type="InterPro" id="IPR011333">
    <property type="entry name" value="SKP1/BTB/POZ_sf"/>
</dbReference>
<name>A0AAW0XBY4_CHEQU</name>
<evidence type="ECO:0000259" key="7">
    <source>
        <dbReference type="PROSITE" id="PS50097"/>
    </source>
</evidence>
<feature type="compositionally biased region" description="Polar residues" evidence="6">
    <location>
        <begin position="327"/>
        <end position="352"/>
    </location>
</feature>
<dbReference type="SMART" id="SM00614">
    <property type="entry name" value="ZnF_BED"/>
    <property type="match status" value="1"/>
</dbReference>
<feature type="region of interest" description="Disordered" evidence="6">
    <location>
        <begin position="266"/>
        <end position="298"/>
    </location>
</feature>
<evidence type="ECO:0000313" key="10">
    <source>
        <dbReference type="Proteomes" id="UP001445076"/>
    </source>
</evidence>
<feature type="region of interest" description="Disordered" evidence="6">
    <location>
        <begin position="472"/>
        <end position="510"/>
    </location>
</feature>
<dbReference type="InterPro" id="IPR000210">
    <property type="entry name" value="BTB/POZ_dom"/>
</dbReference>
<evidence type="ECO:0000256" key="6">
    <source>
        <dbReference type="SAM" id="MobiDB-lite"/>
    </source>
</evidence>
<evidence type="ECO:0000259" key="8">
    <source>
        <dbReference type="PROSITE" id="PS50808"/>
    </source>
</evidence>
<feature type="domain" description="BED-type" evidence="8">
    <location>
        <begin position="69"/>
        <end position="120"/>
    </location>
</feature>
<dbReference type="PROSITE" id="PS50097">
    <property type="entry name" value="BTB"/>
    <property type="match status" value="1"/>
</dbReference>
<feature type="compositionally biased region" description="Polar residues" evidence="6">
    <location>
        <begin position="476"/>
        <end position="510"/>
    </location>
</feature>
<comment type="caution">
    <text evidence="9">The sequence shown here is derived from an EMBL/GenBank/DDBJ whole genome shotgun (WGS) entry which is preliminary data.</text>
</comment>
<dbReference type="PROSITE" id="PS50808">
    <property type="entry name" value="ZF_BED"/>
    <property type="match status" value="1"/>
</dbReference>
<keyword evidence="3" id="KW-0862">Zinc</keyword>
<keyword evidence="10" id="KW-1185">Reference proteome</keyword>
<dbReference type="Gene3D" id="3.30.710.10">
    <property type="entry name" value="Potassium Channel Kv1.1, Chain A"/>
    <property type="match status" value="1"/>
</dbReference>
<dbReference type="SUPFAM" id="SSF57667">
    <property type="entry name" value="beta-beta-alpha zinc fingers"/>
    <property type="match status" value="1"/>
</dbReference>
<dbReference type="GO" id="GO:0006357">
    <property type="term" value="P:regulation of transcription by RNA polymerase II"/>
    <property type="evidence" value="ECO:0007669"/>
    <property type="project" value="TreeGrafter"/>
</dbReference>
<evidence type="ECO:0000256" key="1">
    <source>
        <dbReference type="ARBA" id="ARBA00022723"/>
    </source>
</evidence>
<feature type="compositionally biased region" description="Acidic residues" evidence="6">
    <location>
        <begin position="266"/>
        <end position="283"/>
    </location>
</feature>
<dbReference type="EMBL" id="JARKIK010000030">
    <property type="protein sequence ID" value="KAK8741881.1"/>
    <property type="molecule type" value="Genomic_DNA"/>
</dbReference>
<feature type="region of interest" description="Disordered" evidence="6">
    <location>
        <begin position="20"/>
        <end position="42"/>
    </location>
</feature>
<dbReference type="InterPro" id="IPR003656">
    <property type="entry name" value="Znf_BED"/>
</dbReference>
<evidence type="ECO:0000256" key="3">
    <source>
        <dbReference type="ARBA" id="ARBA00022833"/>
    </source>
</evidence>
<dbReference type="CDD" id="cd18315">
    <property type="entry name" value="BTB_POZ_BAB-like"/>
    <property type="match status" value="1"/>
</dbReference>
<keyword evidence="2 5" id="KW-0863">Zinc-finger</keyword>
<evidence type="ECO:0008006" key="11">
    <source>
        <dbReference type="Google" id="ProtNLM"/>
    </source>
</evidence>
<organism evidence="9 10">
    <name type="scientific">Cherax quadricarinatus</name>
    <name type="common">Australian red claw crayfish</name>
    <dbReference type="NCBI Taxonomy" id="27406"/>
    <lineage>
        <taxon>Eukaryota</taxon>
        <taxon>Metazoa</taxon>
        <taxon>Ecdysozoa</taxon>
        <taxon>Arthropoda</taxon>
        <taxon>Crustacea</taxon>
        <taxon>Multicrustacea</taxon>
        <taxon>Malacostraca</taxon>
        <taxon>Eumalacostraca</taxon>
        <taxon>Eucarida</taxon>
        <taxon>Decapoda</taxon>
        <taxon>Pleocyemata</taxon>
        <taxon>Astacidea</taxon>
        <taxon>Parastacoidea</taxon>
        <taxon>Parastacidae</taxon>
        <taxon>Cherax</taxon>
    </lineage>
</organism>